<comment type="caution">
    <text evidence="2">The sequence shown here is derived from an EMBL/GenBank/DDBJ whole genome shotgun (WGS) entry which is preliminary data.</text>
</comment>
<gene>
    <name evidence="2" type="ORF">Amac_094990</name>
</gene>
<dbReference type="InterPro" id="IPR011059">
    <property type="entry name" value="Metal-dep_hydrolase_composite"/>
</dbReference>
<dbReference type="Gene3D" id="3.20.20.140">
    <property type="entry name" value="Metal-dependent hydrolases"/>
    <property type="match status" value="1"/>
</dbReference>
<feature type="domain" description="Amidohydrolase-related" evidence="1">
    <location>
        <begin position="55"/>
        <end position="418"/>
    </location>
</feature>
<dbReference type="PANTHER" id="PTHR43794:SF5">
    <property type="entry name" value="CHLOROHYDROLASE FAMILY PROTEIN"/>
    <property type="match status" value="1"/>
</dbReference>
<dbReference type="Pfam" id="PF01979">
    <property type="entry name" value="Amidohydro_1"/>
    <property type="match status" value="1"/>
</dbReference>
<dbReference type="SUPFAM" id="SSF51338">
    <property type="entry name" value="Composite domain of metallo-dependent hydrolases"/>
    <property type="match status" value="1"/>
</dbReference>
<evidence type="ECO:0000259" key="1">
    <source>
        <dbReference type="Pfam" id="PF01979"/>
    </source>
</evidence>
<dbReference type="RefSeq" id="WP_155360985.1">
    <property type="nucleotide sequence ID" value="NZ_BAAAHL010000033.1"/>
</dbReference>
<sequence length="475" mass="50998">MTNHTIYQGARVLVGDPRAGSFQDVDVEVVEGRIARLGRDLEAEGAQVVDVGWAWIIPGFVDAHQHMWQATMRGLTADFTLADYVWVIRRNHSGIHRAADVYNGTLGAAVGLLDSGTTCSVDYNHCIVTPDHADAGLEAFVESGIRGVWCYGLYDQPAATRTFTSVEQRIADAHRVRNTRSSDLEDRVRFGIAPTEMSLVGIDQVAREMQVGRDLDCLIHTHTNARWRPGYPSEIQQLAQAGLLWSHQLHSHCNTADAADLALLAEFGCKVSSTPETELGMGMGYPIAAAADRAGVAAGLGTDIQSNNSPDMFTAMRLMLSGERARSNQKALEEVGIYEMEGLQLKAADVMHYATLGGAIGLGLESECGSIDVGKAADLVLIDRRGPRLNPSLDPLSTIVMNATIADVDTVVVGGEVVKCGGRMRADLLEKATRGLQESGAYIREQSQAYGGLVPPKPDWWGADTAGSGAPTTKA</sequence>
<evidence type="ECO:0000313" key="2">
    <source>
        <dbReference type="EMBL" id="GES15901.1"/>
    </source>
</evidence>
<dbReference type="EMBL" id="BLAE01000086">
    <property type="protein sequence ID" value="GES15901.1"/>
    <property type="molecule type" value="Genomic_DNA"/>
</dbReference>
<dbReference type="OrthoDB" id="3189065at2"/>
<dbReference type="PANTHER" id="PTHR43794">
    <property type="entry name" value="AMINOHYDROLASE SSNA-RELATED"/>
    <property type="match status" value="1"/>
</dbReference>
<dbReference type="InterPro" id="IPR032466">
    <property type="entry name" value="Metal_Hydrolase"/>
</dbReference>
<evidence type="ECO:0000313" key="3">
    <source>
        <dbReference type="Proteomes" id="UP000331127"/>
    </source>
</evidence>
<accession>A0A5M3X8R0</accession>
<reference evidence="2 3" key="1">
    <citation type="submission" date="2019-10" db="EMBL/GenBank/DDBJ databases">
        <title>Whole genome shotgun sequence of Acrocarpospora macrocephala NBRC 16266.</title>
        <authorList>
            <person name="Ichikawa N."/>
            <person name="Kimura A."/>
            <person name="Kitahashi Y."/>
            <person name="Komaki H."/>
            <person name="Oguchi A."/>
        </authorList>
    </citation>
    <scope>NUCLEOTIDE SEQUENCE [LARGE SCALE GENOMIC DNA]</scope>
    <source>
        <strain evidence="2 3">NBRC 16266</strain>
    </source>
</reference>
<name>A0A5M3X8R0_9ACTN</name>
<proteinExistence type="predicted"/>
<dbReference type="InterPro" id="IPR050287">
    <property type="entry name" value="MTA/SAH_deaminase"/>
</dbReference>
<dbReference type="SUPFAM" id="SSF51556">
    <property type="entry name" value="Metallo-dependent hydrolases"/>
    <property type="match status" value="1"/>
</dbReference>
<protein>
    <submittedName>
        <fullName evidence="2">TRZ/ATZ family hydrolase</fullName>
    </submittedName>
</protein>
<keyword evidence="3" id="KW-1185">Reference proteome</keyword>
<dbReference type="Proteomes" id="UP000331127">
    <property type="component" value="Unassembled WGS sequence"/>
</dbReference>
<dbReference type="InterPro" id="IPR006680">
    <property type="entry name" value="Amidohydro-rel"/>
</dbReference>
<dbReference type="Gene3D" id="2.30.40.10">
    <property type="entry name" value="Urease, subunit C, domain 1"/>
    <property type="match status" value="1"/>
</dbReference>
<dbReference type="AlphaFoldDB" id="A0A5M3X8R0"/>
<keyword evidence="2" id="KW-0378">Hydrolase</keyword>
<organism evidence="2 3">
    <name type="scientific">Acrocarpospora macrocephala</name>
    <dbReference type="NCBI Taxonomy" id="150177"/>
    <lineage>
        <taxon>Bacteria</taxon>
        <taxon>Bacillati</taxon>
        <taxon>Actinomycetota</taxon>
        <taxon>Actinomycetes</taxon>
        <taxon>Streptosporangiales</taxon>
        <taxon>Streptosporangiaceae</taxon>
        <taxon>Acrocarpospora</taxon>
    </lineage>
</organism>
<dbReference type="GO" id="GO:0016810">
    <property type="term" value="F:hydrolase activity, acting on carbon-nitrogen (but not peptide) bonds"/>
    <property type="evidence" value="ECO:0007669"/>
    <property type="project" value="InterPro"/>
</dbReference>